<feature type="signal peptide" evidence="2">
    <location>
        <begin position="1"/>
        <end position="17"/>
    </location>
</feature>
<dbReference type="PANTHER" id="PTHR42754">
    <property type="entry name" value="ENDOGLUCANASE"/>
    <property type="match status" value="1"/>
</dbReference>
<proteinExistence type="predicted"/>
<sequence>MKNYFLFFLLNFSLAFSQSPLIQWQLFSNNSYPGNRPKKILATSDNGYLVLSTKDANCKLVKLDNNGNVIWERSIGGSGNEDAVDIKQTNDGGYILIASTQSNDGDVSGHHGLPFGSNTQDVWVVKLNNLGIIQWQKCFGGTSTDLGRSIIQTTDGGYVFASNSESINGDLNGLSCGGNNDYWIVKIDTLGTIEWQKCFGGTYHDYPIEIIQTVDGGYIVGGHSNSTNGYVTSYYGNYDFWIVKINNLGTLEWQKSFGGQYMDLITGIVQTLDGGYIIGGGTSVGNSGNFSYGGAWRFLKLNNSGNIIWNKSLPSHWGTQFSQMKINPSNDHISIIGSDYTYASQYNTNIEIDHLDQNGNLISKYTFGGTAEDFGTSVDFTSDNGLIILCDARSTNGDIISSNPSNFNKVWIAKISPQILATENFIYSNKVNLYPNPVKDLLYISLLNFDISKIEIYDNLGRLVVKELYNNNEINLSHLKSGIYFVNFTNKNGEVVTKKIFKE</sequence>
<evidence type="ECO:0000313" key="4">
    <source>
        <dbReference type="EMBL" id="NHM03239.1"/>
    </source>
</evidence>
<keyword evidence="1 2" id="KW-0732">Signal</keyword>
<evidence type="ECO:0000256" key="1">
    <source>
        <dbReference type="ARBA" id="ARBA00022729"/>
    </source>
</evidence>
<evidence type="ECO:0000259" key="3">
    <source>
        <dbReference type="Pfam" id="PF18962"/>
    </source>
</evidence>
<accession>A0ABX0IBK2</accession>
<feature type="domain" description="Secretion system C-terminal sorting" evidence="3">
    <location>
        <begin position="433"/>
        <end position="500"/>
    </location>
</feature>
<evidence type="ECO:0000256" key="2">
    <source>
        <dbReference type="SAM" id="SignalP"/>
    </source>
</evidence>
<dbReference type="NCBIfam" id="TIGR04183">
    <property type="entry name" value="Por_Secre_tail"/>
    <property type="match status" value="1"/>
</dbReference>
<gene>
    <name evidence="4" type="ORF">G4L40_00820</name>
</gene>
<organism evidence="4 5">
    <name type="scientific">Flavobacterium celericrescens</name>
    <dbReference type="NCBI Taxonomy" id="2709780"/>
    <lineage>
        <taxon>Bacteria</taxon>
        <taxon>Pseudomonadati</taxon>
        <taxon>Bacteroidota</taxon>
        <taxon>Flavobacteriia</taxon>
        <taxon>Flavobacteriales</taxon>
        <taxon>Flavobacteriaceae</taxon>
        <taxon>Flavobacterium</taxon>
    </lineage>
</organism>
<dbReference type="SUPFAM" id="SSF50998">
    <property type="entry name" value="Quinoprotein alcohol dehydrogenase-like"/>
    <property type="match status" value="1"/>
</dbReference>
<evidence type="ECO:0000313" key="5">
    <source>
        <dbReference type="Proteomes" id="UP000761423"/>
    </source>
</evidence>
<dbReference type="RefSeq" id="WP_166235077.1">
    <property type="nucleotide sequence ID" value="NZ_JAAJBV010000001.1"/>
</dbReference>
<dbReference type="InterPro" id="IPR026444">
    <property type="entry name" value="Secre_tail"/>
</dbReference>
<protein>
    <submittedName>
        <fullName evidence="4">T9SS type A sorting domain-containing protein</fullName>
    </submittedName>
</protein>
<dbReference type="Pfam" id="PF18962">
    <property type="entry name" value="Por_Secre_tail"/>
    <property type="match status" value="1"/>
</dbReference>
<dbReference type="EMBL" id="JAAJBV010000001">
    <property type="protein sequence ID" value="NHM03239.1"/>
    <property type="molecule type" value="Genomic_DNA"/>
</dbReference>
<keyword evidence="5" id="KW-1185">Reference proteome</keyword>
<feature type="chain" id="PRO_5047032700" evidence="2">
    <location>
        <begin position="18"/>
        <end position="503"/>
    </location>
</feature>
<dbReference type="PANTHER" id="PTHR42754:SF1">
    <property type="entry name" value="LIPOPROTEIN"/>
    <property type="match status" value="1"/>
</dbReference>
<dbReference type="Proteomes" id="UP000761423">
    <property type="component" value="Unassembled WGS sequence"/>
</dbReference>
<name>A0ABX0IBK2_9FLAO</name>
<dbReference type="InterPro" id="IPR011047">
    <property type="entry name" value="Quinoprotein_ADH-like_sf"/>
</dbReference>
<reference evidence="4 5" key="1">
    <citation type="submission" date="2020-02" db="EMBL/GenBank/DDBJ databases">
        <authorList>
            <person name="Chen W.-M."/>
        </authorList>
    </citation>
    <scope>NUCLEOTIDE SEQUENCE [LARGE SCALE GENOMIC DNA]</scope>
    <source>
        <strain evidence="4 5">TWA-26</strain>
    </source>
</reference>
<comment type="caution">
    <text evidence="4">The sequence shown here is derived from an EMBL/GenBank/DDBJ whole genome shotgun (WGS) entry which is preliminary data.</text>
</comment>